<name>A0ABP6ISB5_9ACTN</name>
<dbReference type="PANTHER" id="PTHR44591:SF3">
    <property type="entry name" value="RESPONSE REGULATORY DOMAIN-CONTAINING PROTEIN"/>
    <property type="match status" value="1"/>
</dbReference>
<feature type="domain" description="Response regulatory" evidence="3">
    <location>
        <begin position="5"/>
        <end position="120"/>
    </location>
</feature>
<sequence length="121" mass="12897">MVTAGILLVDDHAGFRRMARRLLEAGGLDVVGEAADGGEALARARELRPKVVVLDVLLPDIDGFAVAEKLAEFPDPPKVVLISSHSLSELGGKIDTTRVRGFLAKDELTAQRLAELAGLRT</sequence>
<dbReference type="PANTHER" id="PTHR44591">
    <property type="entry name" value="STRESS RESPONSE REGULATOR PROTEIN 1"/>
    <property type="match status" value="1"/>
</dbReference>
<dbReference type="InterPro" id="IPR001789">
    <property type="entry name" value="Sig_transdc_resp-reg_receiver"/>
</dbReference>
<evidence type="ECO:0000313" key="4">
    <source>
        <dbReference type="EMBL" id="GAA2907794.1"/>
    </source>
</evidence>
<feature type="modified residue" description="4-aspartylphosphate" evidence="2">
    <location>
        <position position="55"/>
    </location>
</feature>
<dbReference type="EMBL" id="BAAAVI010000092">
    <property type="protein sequence ID" value="GAA2907794.1"/>
    <property type="molecule type" value="Genomic_DNA"/>
</dbReference>
<dbReference type="RefSeq" id="WP_344981257.1">
    <property type="nucleotide sequence ID" value="NZ_BAAAVI010000092.1"/>
</dbReference>
<dbReference type="SMART" id="SM00448">
    <property type="entry name" value="REC"/>
    <property type="match status" value="1"/>
</dbReference>
<dbReference type="Pfam" id="PF00072">
    <property type="entry name" value="Response_reg"/>
    <property type="match status" value="1"/>
</dbReference>
<keyword evidence="1 2" id="KW-0597">Phosphoprotein</keyword>
<evidence type="ECO:0000256" key="2">
    <source>
        <dbReference type="PROSITE-ProRule" id="PRU00169"/>
    </source>
</evidence>
<dbReference type="PROSITE" id="PS50110">
    <property type="entry name" value="RESPONSE_REGULATORY"/>
    <property type="match status" value="1"/>
</dbReference>
<dbReference type="SUPFAM" id="SSF52172">
    <property type="entry name" value="CheY-like"/>
    <property type="match status" value="1"/>
</dbReference>
<dbReference type="InterPro" id="IPR011006">
    <property type="entry name" value="CheY-like_superfamily"/>
</dbReference>
<keyword evidence="5" id="KW-1185">Reference proteome</keyword>
<dbReference type="Gene3D" id="3.40.50.2300">
    <property type="match status" value="1"/>
</dbReference>
<comment type="caution">
    <text evidence="4">The sequence shown here is derived from an EMBL/GenBank/DDBJ whole genome shotgun (WGS) entry which is preliminary data.</text>
</comment>
<dbReference type="InterPro" id="IPR058245">
    <property type="entry name" value="NreC/VraR/RcsB-like_REC"/>
</dbReference>
<reference evidence="5" key="1">
    <citation type="journal article" date="2019" name="Int. J. Syst. Evol. Microbiol.">
        <title>The Global Catalogue of Microorganisms (GCM) 10K type strain sequencing project: providing services to taxonomists for standard genome sequencing and annotation.</title>
        <authorList>
            <consortium name="The Broad Institute Genomics Platform"/>
            <consortium name="The Broad Institute Genome Sequencing Center for Infectious Disease"/>
            <person name="Wu L."/>
            <person name="Ma J."/>
        </authorList>
    </citation>
    <scope>NUCLEOTIDE SEQUENCE [LARGE SCALE GENOMIC DNA]</scope>
    <source>
        <strain evidence="5">JCM 6242</strain>
    </source>
</reference>
<protein>
    <recommendedName>
        <fullName evidence="3">Response regulatory domain-containing protein</fullName>
    </recommendedName>
</protein>
<dbReference type="CDD" id="cd17535">
    <property type="entry name" value="REC_NarL-like"/>
    <property type="match status" value="1"/>
</dbReference>
<dbReference type="Proteomes" id="UP001500831">
    <property type="component" value="Unassembled WGS sequence"/>
</dbReference>
<accession>A0ABP6ISB5</accession>
<evidence type="ECO:0000256" key="1">
    <source>
        <dbReference type="ARBA" id="ARBA00022553"/>
    </source>
</evidence>
<dbReference type="InterPro" id="IPR050595">
    <property type="entry name" value="Bact_response_regulator"/>
</dbReference>
<organism evidence="4 5">
    <name type="scientific">Streptosporangium fragile</name>
    <dbReference type="NCBI Taxonomy" id="46186"/>
    <lineage>
        <taxon>Bacteria</taxon>
        <taxon>Bacillati</taxon>
        <taxon>Actinomycetota</taxon>
        <taxon>Actinomycetes</taxon>
        <taxon>Streptosporangiales</taxon>
        <taxon>Streptosporangiaceae</taxon>
        <taxon>Streptosporangium</taxon>
    </lineage>
</organism>
<evidence type="ECO:0000259" key="3">
    <source>
        <dbReference type="PROSITE" id="PS50110"/>
    </source>
</evidence>
<proteinExistence type="predicted"/>
<gene>
    <name evidence="4" type="ORF">GCM10010517_74240</name>
</gene>
<evidence type="ECO:0000313" key="5">
    <source>
        <dbReference type="Proteomes" id="UP001500831"/>
    </source>
</evidence>